<feature type="compositionally biased region" description="Basic residues" evidence="1">
    <location>
        <begin position="24"/>
        <end position="34"/>
    </location>
</feature>
<feature type="region of interest" description="Disordered" evidence="1">
    <location>
        <begin position="68"/>
        <end position="136"/>
    </location>
</feature>
<feature type="region of interest" description="Disordered" evidence="1">
    <location>
        <begin position="19"/>
        <end position="56"/>
    </location>
</feature>
<evidence type="ECO:0000313" key="2">
    <source>
        <dbReference type="EMBL" id="PAV18704.1"/>
    </source>
</evidence>
<feature type="compositionally biased region" description="Basic and acidic residues" evidence="1">
    <location>
        <begin position="99"/>
        <end position="110"/>
    </location>
</feature>
<reference evidence="2 3" key="1">
    <citation type="journal article" date="2017" name="Mol. Ecol.">
        <title>Comparative and population genomic landscape of Phellinus noxius: A hypervariable fungus causing root rot in trees.</title>
        <authorList>
            <person name="Chung C.L."/>
            <person name="Lee T.J."/>
            <person name="Akiba M."/>
            <person name="Lee H.H."/>
            <person name="Kuo T.H."/>
            <person name="Liu D."/>
            <person name="Ke H.M."/>
            <person name="Yokoi T."/>
            <person name="Roa M.B."/>
            <person name="Lu M.J."/>
            <person name="Chang Y.Y."/>
            <person name="Ann P.J."/>
            <person name="Tsai J.N."/>
            <person name="Chen C.Y."/>
            <person name="Tzean S.S."/>
            <person name="Ota Y."/>
            <person name="Hattori T."/>
            <person name="Sahashi N."/>
            <person name="Liou R.F."/>
            <person name="Kikuchi T."/>
            <person name="Tsai I.J."/>
        </authorList>
    </citation>
    <scope>NUCLEOTIDE SEQUENCE [LARGE SCALE GENOMIC DNA]</scope>
    <source>
        <strain evidence="2 3">FFPRI411160</strain>
    </source>
</reference>
<dbReference type="OrthoDB" id="2687798at2759"/>
<gene>
    <name evidence="2" type="ORF">PNOK_0554700</name>
</gene>
<comment type="caution">
    <text evidence="2">The sequence shown here is derived from an EMBL/GenBank/DDBJ whole genome shotgun (WGS) entry which is preliminary data.</text>
</comment>
<name>A0A286UGV9_9AGAM</name>
<dbReference type="Proteomes" id="UP000217199">
    <property type="component" value="Unassembled WGS sequence"/>
</dbReference>
<dbReference type="InParanoid" id="A0A286UGV9"/>
<feature type="compositionally biased region" description="Basic and acidic residues" evidence="1">
    <location>
        <begin position="35"/>
        <end position="56"/>
    </location>
</feature>
<organism evidence="2 3">
    <name type="scientific">Pyrrhoderma noxium</name>
    <dbReference type="NCBI Taxonomy" id="2282107"/>
    <lineage>
        <taxon>Eukaryota</taxon>
        <taxon>Fungi</taxon>
        <taxon>Dikarya</taxon>
        <taxon>Basidiomycota</taxon>
        <taxon>Agaricomycotina</taxon>
        <taxon>Agaricomycetes</taxon>
        <taxon>Hymenochaetales</taxon>
        <taxon>Hymenochaetaceae</taxon>
        <taxon>Pyrrhoderma</taxon>
    </lineage>
</organism>
<keyword evidence="3" id="KW-1185">Reference proteome</keyword>
<evidence type="ECO:0000313" key="3">
    <source>
        <dbReference type="Proteomes" id="UP000217199"/>
    </source>
</evidence>
<accession>A0A286UGV9</accession>
<evidence type="ECO:0000256" key="1">
    <source>
        <dbReference type="SAM" id="MobiDB-lite"/>
    </source>
</evidence>
<dbReference type="AlphaFoldDB" id="A0A286UGV9"/>
<sequence length="136" mass="14933">MTPKSIPVPVLKGPCLASVSQLTQHHHIHSTSKPHPRDIPKIKKSETPPPSHDHFPIEHIHLDQNTHLKHSVSSQGGDIGRDLGKGNAAPEPKLPSHTFESEEVKKRTGHELNLGGTESIYPVEKQKRDGVASEKV</sequence>
<feature type="compositionally biased region" description="Basic and acidic residues" evidence="1">
    <location>
        <begin position="124"/>
        <end position="136"/>
    </location>
</feature>
<dbReference type="EMBL" id="NBII01000005">
    <property type="protein sequence ID" value="PAV18704.1"/>
    <property type="molecule type" value="Genomic_DNA"/>
</dbReference>
<protein>
    <submittedName>
        <fullName evidence="2">Uncharacterized protein</fullName>
    </submittedName>
</protein>
<proteinExistence type="predicted"/>